<organism evidence="9 10">
    <name type="scientific">Punica granatum</name>
    <name type="common">Pomegranate</name>
    <dbReference type="NCBI Taxonomy" id="22663"/>
    <lineage>
        <taxon>Eukaryota</taxon>
        <taxon>Viridiplantae</taxon>
        <taxon>Streptophyta</taxon>
        <taxon>Embryophyta</taxon>
        <taxon>Tracheophyta</taxon>
        <taxon>Spermatophyta</taxon>
        <taxon>Magnoliopsida</taxon>
        <taxon>eudicotyledons</taxon>
        <taxon>Gunneridae</taxon>
        <taxon>Pentapetalae</taxon>
        <taxon>rosids</taxon>
        <taxon>malvids</taxon>
        <taxon>Myrtales</taxon>
        <taxon>Lythraceae</taxon>
        <taxon>Punica</taxon>
    </lineage>
</organism>
<reference evidence="10" key="1">
    <citation type="journal article" date="2017" name="Plant J.">
        <title>The pomegranate (Punica granatum L.) genome and the genomics of punicalagin biosynthesis.</title>
        <authorList>
            <person name="Qin G."/>
            <person name="Xu C."/>
            <person name="Ming R."/>
            <person name="Tang H."/>
            <person name="Guyot R."/>
            <person name="Kramer E.M."/>
            <person name="Hu Y."/>
            <person name="Yi X."/>
            <person name="Qi Y."/>
            <person name="Xu X."/>
            <person name="Gao Z."/>
            <person name="Pan H."/>
            <person name="Jian J."/>
            <person name="Tian Y."/>
            <person name="Yue Z."/>
            <person name="Xu Y."/>
        </authorList>
    </citation>
    <scope>NUCLEOTIDE SEQUENCE [LARGE SCALE GENOMIC DNA]</scope>
    <source>
        <strain evidence="10">cv. Dabenzi</strain>
    </source>
</reference>
<evidence type="ECO:0000313" key="10">
    <source>
        <dbReference type="Proteomes" id="UP000197138"/>
    </source>
</evidence>
<dbReference type="SUPFAM" id="SSF101941">
    <property type="entry name" value="NAC domain"/>
    <property type="match status" value="1"/>
</dbReference>
<keyword evidence="7" id="KW-0472">Membrane</keyword>
<feature type="region of interest" description="Disordered" evidence="6">
    <location>
        <begin position="506"/>
        <end position="548"/>
    </location>
</feature>
<keyword evidence="7" id="KW-1133">Transmembrane helix</keyword>
<evidence type="ECO:0000256" key="3">
    <source>
        <dbReference type="ARBA" id="ARBA00023125"/>
    </source>
</evidence>
<evidence type="ECO:0000256" key="1">
    <source>
        <dbReference type="ARBA" id="ARBA00004123"/>
    </source>
</evidence>
<dbReference type="PANTHER" id="PTHR31989">
    <property type="entry name" value="NAC DOMAIN-CONTAINING PROTEIN 82-RELATED"/>
    <property type="match status" value="1"/>
</dbReference>
<comment type="subcellular location">
    <subcellularLocation>
        <location evidence="1">Nucleus</location>
    </subcellularLocation>
</comment>
<dbReference type="Gene3D" id="2.170.150.80">
    <property type="entry name" value="NAC domain"/>
    <property type="match status" value="1"/>
</dbReference>
<evidence type="ECO:0000259" key="8">
    <source>
        <dbReference type="PROSITE" id="PS51005"/>
    </source>
</evidence>
<dbReference type="Proteomes" id="UP000197138">
    <property type="component" value="Unassembled WGS sequence"/>
</dbReference>
<evidence type="ECO:0000256" key="4">
    <source>
        <dbReference type="ARBA" id="ARBA00023163"/>
    </source>
</evidence>
<comment type="caution">
    <text evidence="9">The sequence shown here is derived from an EMBL/GenBank/DDBJ whole genome shotgun (WGS) entry which is preliminary data.</text>
</comment>
<feature type="domain" description="NAC" evidence="8">
    <location>
        <begin position="9"/>
        <end position="161"/>
    </location>
</feature>
<dbReference type="GO" id="GO:0005634">
    <property type="term" value="C:nucleus"/>
    <property type="evidence" value="ECO:0007669"/>
    <property type="project" value="UniProtKB-SubCell"/>
</dbReference>
<dbReference type="InterPro" id="IPR036093">
    <property type="entry name" value="NAC_dom_sf"/>
</dbReference>
<evidence type="ECO:0000256" key="5">
    <source>
        <dbReference type="ARBA" id="ARBA00023242"/>
    </source>
</evidence>
<name>A0A218VW23_PUNGR</name>
<keyword evidence="2" id="KW-0805">Transcription regulation</keyword>
<dbReference type="Pfam" id="PF02365">
    <property type="entry name" value="NAM"/>
    <property type="match status" value="1"/>
</dbReference>
<feature type="transmembrane region" description="Helical" evidence="7">
    <location>
        <begin position="728"/>
        <end position="745"/>
    </location>
</feature>
<gene>
    <name evidence="9" type="ORF">CDL15_Pgr028484</name>
</gene>
<sequence length="746" mass="83999">MMWAAMKSLPVGYRFHPTDQELLCHYLYRKNIGLEESVCVIPEVDICRYEPPELPRKFRESSIVESKDPEWWFFCEQELGRTPRRSTNGGYWKKTGGTRDLRSSNGKEVIGSKKFLTFFQGNSSKSTKTDWVMHENHLLTDFPGLVQGNRKNYVLCMIKCNSYEKANSSPSHEYEQDEPMSINIAGILEPDTDNGFIPEAMSYNEGHEPRLPIPFVFNKVGNFCRYVPLRPLVQAKMQSLEPLCRNQQPILANFAEHLTSSANSCRTRFRGDSIQLDLPFSANEESGSFVDFSNQVYIDQDDYSSGFGTQTSPNRRRGFLELHENFTSSADSSRSQFSLGGDYSGRFGAQTLPNRRRRFLEFQGNFTSSADSSCSQFLLGGDYSSRFGMQTLPNRRRCIFEPQGNFTSLAESSLSQFSLGGDSIKLDWPVAASEESGRFTDSLSQVLIFQDDHSGGFGTQMSHNRRVSTSILQSGVFQYARPTSLRPVLRILGWISKYEKKGIVEDDFPEPTASSLREKSPEAKSKKETPKITSYKPAEAKAQKHAPPKIKEEMLSACSSSTSINKPREADDDISETWTPHEQHAVIMENKQTQKVELLHGFVPIDEKKGIVEDDFPKASASSLRIKSPEVKSEKETPKIISYVPADKAQKHAPTMLKGKLAIQEDGYTDAESATTTKRKQINSIMPLIEGKQAARELKLVTVKAKPMSSSSTNFCRKCCNNNPSVEYILLLVGFIALLILIIFFS</sequence>
<evidence type="ECO:0000313" key="9">
    <source>
        <dbReference type="EMBL" id="OWM64767.1"/>
    </source>
</evidence>
<dbReference type="GO" id="GO:0003677">
    <property type="term" value="F:DNA binding"/>
    <property type="evidence" value="ECO:0007669"/>
    <property type="project" value="UniProtKB-KW"/>
</dbReference>
<dbReference type="PROSITE" id="PS51005">
    <property type="entry name" value="NAC"/>
    <property type="match status" value="1"/>
</dbReference>
<keyword evidence="3" id="KW-0238">DNA-binding</keyword>
<dbReference type="AlphaFoldDB" id="A0A218VW23"/>
<accession>A0A218VW23</accession>
<proteinExistence type="predicted"/>
<evidence type="ECO:0000256" key="7">
    <source>
        <dbReference type="SAM" id="Phobius"/>
    </source>
</evidence>
<dbReference type="GO" id="GO:0006355">
    <property type="term" value="P:regulation of DNA-templated transcription"/>
    <property type="evidence" value="ECO:0007669"/>
    <property type="project" value="InterPro"/>
</dbReference>
<dbReference type="InterPro" id="IPR003441">
    <property type="entry name" value="NAC-dom"/>
</dbReference>
<keyword evidence="4" id="KW-0804">Transcription</keyword>
<keyword evidence="5" id="KW-0539">Nucleus</keyword>
<protein>
    <recommendedName>
        <fullName evidence="8">NAC domain-containing protein</fullName>
    </recommendedName>
</protein>
<evidence type="ECO:0000256" key="2">
    <source>
        <dbReference type="ARBA" id="ARBA00023015"/>
    </source>
</evidence>
<keyword evidence="7" id="KW-0812">Transmembrane</keyword>
<feature type="compositionally biased region" description="Basic and acidic residues" evidence="6">
    <location>
        <begin position="516"/>
        <end position="530"/>
    </location>
</feature>
<evidence type="ECO:0000256" key="6">
    <source>
        <dbReference type="SAM" id="MobiDB-lite"/>
    </source>
</evidence>
<dbReference type="EMBL" id="MTKT01005739">
    <property type="protein sequence ID" value="OWM64767.1"/>
    <property type="molecule type" value="Genomic_DNA"/>
</dbReference>